<evidence type="ECO:0000256" key="1">
    <source>
        <dbReference type="SAM" id="MobiDB-lite"/>
    </source>
</evidence>
<keyword evidence="4" id="KW-1185">Reference proteome</keyword>
<feature type="region of interest" description="Disordered" evidence="1">
    <location>
        <begin position="107"/>
        <end position="211"/>
    </location>
</feature>
<keyword evidence="2" id="KW-0812">Transmembrane</keyword>
<feature type="compositionally biased region" description="Pro residues" evidence="1">
    <location>
        <begin position="143"/>
        <end position="153"/>
    </location>
</feature>
<keyword evidence="2" id="KW-0472">Membrane</keyword>
<dbReference type="OrthoDB" id="10446356at2759"/>
<feature type="region of interest" description="Disordered" evidence="1">
    <location>
        <begin position="27"/>
        <end position="48"/>
    </location>
</feature>
<feature type="transmembrane region" description="Helical" evidence="2">
    <location>
        <begin position="510"/>
        <end position="530"/>
    </location>
</feature>
<name>A0A284QXP4_ARMOS</name>
<keyword evidence="2" id="KW-1133">Transmembrane helix</keyword>
<gene>
    <name evidence="3" type="ORF">ARMOST_04503</name>
</gene>
<dbReference type="Proteomes" id="UP000219338">
    <property type="component" value="Unassembled WGS sequence"/>
</dbReference>
<evidence type="ECO:0000313" key="4">
    <source>
        <dbReference type="Proteomes" id="UP000219338"/>
    </source>
</evidence>
<sequence length="593" mass="67325">MANIVPVFSEEMDQSFRPLSPVSTASVPLLSNRPSTPIPPRLIQEPPKEKPVHYLGQNLDTVVNPRTYTENIQNVGVNYVIIENLRRFRDGDQVREVDPQKIYLSEEEGKWDSCTSSSPSPEPLEPALIAEMPTGPATRSPLSPVPPTPSPPPHYHRDFEVPQIFVESPEPMSGYNSDSPTPSTPSSHSSLPSLRSYSDSDDSDDAYSPLSLDELTRGNMKSKYFAMEPVHLRKETKAALADLPNEPCQHADEWRPAHKFMPTDNGSISPHPFSLVDNQYIYQVLQTFSGPVDNSPLQHYKIATLALKIYDLITELDVHLDQWRETQPRISQAELKKIRITIFHAHTEHYRLEDTGDWGRYLIMQGVADMPASTRIIAKDSSEGEIAPTPWVIIFLKPGEMMPGKEHIAEAVRNQENLKTYKILDGDPPFTFLNVAIMEIPGVYLNPWHPILSHLHIIQIFIHRFLGLVCKQFLSQQWRQAIDRLSPEDDVRYYFVSWIQASPLTFKASITGACMLIVKLVVYAPLALLATRSLLRAKMNSFTMPHLFLNLKAVAHVLFEQGFIEPINYYDAEGRHRAFHGDELDLQYYDEVD</sequence>
<organism evidence="3 4">
    <name type="scientific">Armillaria ostoyae</name>
    <name type="common">Armillaria root rot fungus</name>
    <dbReference type="NCBI Taxonomy" id="47428"/>
    <lineage>
        <taxon>Eukaryota</taxon>
        <taxon>Fungi</taxon>
        <taxon>Dikarya</taxon>
        <taxon>Basidiomycota</taxon>
        <taxon>Agaricomycotina</taxon>
        <taxon>Agaricomycetes</taxon>
        <taxon>Agaricomycetidae</taxon>
        <taxon>Agaricales</taxon>
        <taxon>Marasmiineae</taxon>
        <taxon>Physalacriaceae</taxon>
        <taxon>Armillaria</taxon>
    </lineage>
</organism>
<proteinExistence type="predicted"/>
<dbReference type="AlphaFoldDB" id="A0A284QXP4"/>
<dbReference type="EMBL" id="FUEG01000003">
    <property type="protein sequence ID" value="SJL01185.1"/>
    <property type="molecule type" value="Genomic_DNA"/>
</dbReference>
<accession>A0A284QXP4</accession>
<reference evidence="4" key="1">
    <citation type="journal article" date="2017" name="Nat. Ecol. Evol.">
        <title>Genome expansion and lineage-specific genetic innovations in the forest pathogenic fungi Armillaria.</title>
        <authorList>
            <person name="Sipos G."/>
            <person name="Prasanna A.N."/>
            <person name="Walter M.C."/>
            <person name="O'Connor E."/>
            <person name="Balint B."/>
            <person name="Krizsan K."/>
            <person name="Kiss B."/>
            <person name="Hess J."/>
            <person name="Varga T."/>
            <person name="Slot J."/>
            <person name="Riley R."/>
            <person name="Boka B."/>
            <person name="Rigling D."/>
            <person name="Barry K."/>
            <person name="Lee J."/>
            <person name="Mihaltcheva S."/>
            <person name="LaButti K."/>
            <person name="Lipzen A."/>
            <person name="Waldron R."/>
            <person name="Moloney N.M."/>
            <person name="Sperisen C."/>
            <person name="Kredics L."/>
            <person name="Vagvoelgyi C."/>
            <person name="Patrignani A."/>
            <person name="Fitzpatrick D."/>
            <person name="Nagy I."/>
            <person name="Doyle S."/>
            <person name="Anderson J.B."/>
            <person name="Grigoriev I.V."/>
            <person name="Gueldener U."/>
            <person name="Muensterkoetter M."/>
            <person name="Nagy L.G."/>
        </authorList>
    </citation>
    <scope>NUCLEOTIDE SEQUENCE [LARGE SCALE GENOMIC DNA]</scope>
    <source>
        <strain evidence="4">C18/9</strain>
    </source>
</reference>
<feature type="compositionally biased region" description="Low complexity" evidence="1">
    <location>
        <begin position="177"/>
        <end position="197"/>
    </location>
</feature>
<evidence type="ECO:0000313" key="3">
    <source>
        <dbReference type="EMBL" id="SJL01185.1"/>
    </source>
</evidence>
<dbReference type="STRING" id="47428.A0A284QXP4"/>
<evidence type="ECO:0000256" key="2">
    <source>
        <dbReference type="SAM" id="Phobius"/>
    </source>
</evidence>
<protein>
    <submittedName>
        <fullName evidence="3">Uncharacterized protein</fullName>
    </submittedName>
</protein>